<dbReference type="AlphaFoldDB" id="A0A975BQE1"/>
<organism evidence="1 2">
    <name type="scientific">Desulfonema magnum</name>
    <dbReference type="NCBI Taxonomy" id="45655"/>
    <lineage>
        <taxon>Bacteria</taxon>
        <taxon>Pseudomonadati</taxon>
        <taxon>Thermodesulfobacteriota</taxon>
        <taxon>Desulfobacteria</taxon>
        <taxon>Desulfobacterales</taxon>
        <taxon>Desulfococcaceae</taxon>
        <taxon>Desulfonema</taxon>
    </lineage>
</organism>
<dbReference type="Proteomes" id="UP000663722">
    <property type="component" value="Chromosome"/>
</dbReference>
<sequence length="99" mass="10932">MLLLIFSNPKVQGKGIRKGRYQALPFLILFLVIVTCRQAADQICTSQCLRSFSFCDTGRDSPNTQTRGLKTRSVIHALAEFGCPNSKKGCYHGAHKTGN</sequence>
<evidence type="ECO:0000313" key="2">
    <source>
        <dbReference type="Proteomes" id="UP000663722"/>
    </source>
</evidence>
<name>A0A975BQE1_9BACT</name>
<keyword evidence="2" id="KW-1185">Reference proteome</keyword>
<accession>A0A975BQE1</accession>
<evidence type="ECO:0000313" key="1">
    <source>
        <dbReference type="EMBL" id="QTA89767.1"/>
    </source>
</evidence>
<reference evidence="1" key="1">
    <citation type="journal article" date="2021" name="Microb. Physiol.">
        <title>Proteogenomic Insights into the Physiology of Marine, Sulfate-Reducing, Filamentous Desulfonema limicola and Desulfonema magnum.</title>
        <authorList>
            <person name="Schnaars V."/>
            <person name="Wohlbrand L."/>
            <person name="Scheve S."/>
            <person name="Hinrichs C."/>
            <person name="Reinhardt R."/>
            <person name="Rabus R."/>
        </authorList>
    </citation>
    <scope>NUCLEOTIDE SEQUENCE</scope>
    <source>
        <strain evidence="1">4be13</strain>
    </source>
</reference>
<protein>
    <submittedName>
        <fullName evidence="1">Uncharacterized protein</fullName>
    </submittedName>
</protein>
<gene>
    <name evidence="1" type="ORF">dnm_058240</name>
</gene>
<proteinExistence type="predicted"/>
<dbReference type="KEGG" id="dmm:dnm_058240"/>
<dbReference type="EMBL" id="CP061800">
    <property type="protein sequence ID" value="QTA89767.1"/>
    <property type="molecule type" value="Genomic_DNA"/>
</dbReference>